<evidence type="ECO:0000256" key="8">
    <source>
        <dbReference type="ARBA" id="ARBA00023180"/>
    </source>
</evidence>
<dbReference type="Gene3D" id="1.10.287.70">
    <property type="match status" value="1"/>
</dbReference>
<comment type="subcellular location">
    <subcellularLocation>
        <location evidence="1">Cell membrane</location>
        <topology evidence="1">Multi-pass membrane protein</topology>
    </subcellularLocation>
</comment>
<dbReference type="Proteomes" id="UP000005204">
    <property type="component" value="Unassembled WGS sequence"/>
</dbReference>
<dbReference type="AlphaFoldDB" id="A0A8R2QV44"/>
<feature type="transmembrane region" description="Helical" evidence="9">
    <location>
        <begin position="406"/>
        <end position="423"/>
    </location>
</feature>
<dbReference type="Gene3D" id="3.40.190.10">
    <property type="entry name" value="Periplasmic binding protein-like II"/>
    <property type="match status" value="1"/>
</dbReference>
<dbReference type="InterPro" id="IPR052192">
    <property type="entry name" value="Insect_Ionotropic_Sensory_Rcpt"/>
</dbReference>
<evidence type="ECO:0000313" key="11">
    <source>
        <dbReference type="EnsemblMetazoa" id="XP_037866853.1"/>
    </source>
</evidence>
<dbReference type="Pfam" id="PF00060">
    <property type="entry name" value="Lig_chan"/>
    <property type="match status" value="1"/>
</dbReference>
<dbReference type="GO" id="GO:0005886">
    <property type="term" value="C:plasma membrane"/>
    <property type="evidence" value="ECO:0007669"/>
    <property type="project" value="UniProtKB-SubCell"/>
</dbReference>
<proteinExistence type="inferred from homology"/>
<keyword evidence="12" id="KW-1185">Reference proteome</keyword>
<keyword evidence="7" id="KW-0675">Receptor</keyword>
<reference evidence="12" key="1">
    <citation type="journal article" date="2008" name="Insect Biochem. Mol. Biol.">
        <title>The genome of a lepidopteran model insect, the silkworm Bombyx mori.</title>
        <authorList>
            <consortium name="International Silkworm Genome Consortium"/>
        </authorList>
    </citation>
    <scope>NUCLEOTIDE SEQUENCE [LARGE SCALE GENOMIC DNA]</scope>
    <source>
        <strain evidence="12">p50T</strain>
    </source>
</reference>
<keyword evidence="3" id="KW-1003">Cell membrane</keyword>
<reference evidence="11" key="2">
    <citation type="submission" date="2022-06" db="UniProtKB">
        <authorList>
            <consortium name="EnsemblMetazoa"/>
        </authorList>
    </citation>
    <scope>IDENTIFICATION</scope>
    <source>
        <strain evidence="11">p50T (Dazao)</strain>
    </source>
</reference>
<sequence>MDRRSLYGLLFIFYIISSQEIISYHSESLLKNASRNLLWNKKITSIIKEHNDFAYHYESDLHFGNRIKNVKSKRAVDPVFHGHPKTREELWYERFLNRSSVFDQTPSLIKLIQNITLTYLNECTPVILYDSQIKLKESYLFQNLLRNFPVSFVHGYINEHSQLQEPKLLQPVRECLHFIIFLSDVKVSAKVLGKQSESKVVVVARSSQWAVHEFLSSSFSRGFINLVVIGQSFKEDDDSTIESPYILYTHKLYTDGLGASKPVVLNSWSHGKFSRNVNLFPPKMTGGYAGHRVVVAAANQPPFVFRRIKSDLDGGNPRVVWDGIEIRLLHLLAEKNNFSIEIVEPQELHLGSGDAVAKEIAKGRADIGVAGMYLTIDRTREMDVTFAHSQDCAVFITLMSTALPRYLLIVFIQFSIASFRLYLQNKYNFRYQAILGPFHWHVWVALTLTYLFGMFPLAFSDKHTLRHLINNSGEIENMFWYVFGTFTNCFTFLGRNSWSKTDKITTRLLIGWYWIFTIIITSCYTGSIIAFVTLPMFPETVDTIHQLLAGFYRVGTLDRGGWERWFLNSSDPNTNKLLKKLELVPNVEAGIMNTTKAFFWPYAFLGSKAELEYIVQSNFTKTTSKRAVLHISNECFVPFGVTIGFPNNSLYTAKLNNDLRRMVQSGIVDKIVDEVRWEMQRSSNGKLLSAVGGSLKVSAAEEKGLTLEDTQGMFLLLAAGFLIAATALISEWIGGFSKLCRFRKKKNTLVNSSTKEDSINMPPTDSKDFKTETESVLHFCSRSTSPGSNESLDGQIINVTEESIEIHKQFTSEWDSRRSSSVDLEKEVKEIFERDLRRRGAALNNCQDVVLETRQSTASNNAFGDAVK</sequence>
<feature type="transmembrane region" description="Helical" evidence="9">
    <location>
        <begin position="510"/>
        <end position="537"/>
    </location>
</feature>
<evidence type="ECO:0000256" key="2">
    <source>
        <dbReference type="ARBA" id="ARBA00008685"/>
    </source>
</evidence>
<feature type="transmembrane region" description="Helical" evidence="9">
    <location>
        <begin position="713"/>
        <end position="736"/>
    </location>
</feature>
<feature type="domain" description="Ionotropic glutamate receptor C-terminal" evidence="10">
    <location>
        <begin position="442"/>
        <end position="721"/>
    </location>
</feature>
<evidence type="ECO:0000256" key="3">
    <source>
        <dbReference type="ARBA" id="ARBA00022475"/>
    </source>
</evidence>
<evidence type="ECO:0000256" key="5">
    <source>
        <dbReference type="ARBA" id="ARBA00022989"/>
    </source>
</evidence>
<keyword evidence="8" id="KW-0325">Glycoprotein</keyword>
<evidence type="ECO:0000259" key="10">
    <source>
        <dbReference type="Pfam" id="PF00060"/>
    </source>
</evidence>
<evidence type="ECO:0000256" key="4">
    <source>
        <dbReference type="ARBA" id="ARBA00022692"/>
    </source>
</evidence>
<keyword evidence="5 9" id="KW-1133">Transmembrane helix</keyword>
<keyword evidence="6 9" id="KW-0472">Membrane</keyword>
<name>A0A8R2QV44_BOMMO</name>
<dbReference type="EnsemblMetazoa" id="XM_038010925.1">
    <property type="protein sequence ID" value="XP_037866853.1"/>
    <property type="gene ID" value="LOC101740564"/>
</dbReference>
<protein>
    <recommendedName>
        <fullName evidence="10">Ionotropic glutamate receptor C-terminal domain-containing protein</fullName>
    </recommendedName>
</protein>
<evidence type="ECO:0000256" key="6">
    <source>
        <dbReference type="ARBA" id="ARBA00023136"/>
    </source>
</evidence>
<dbReference type="GO" id="GO:0050906">
    <property type="term" value="P:detection of stimulus involved in sensory perception"/>
    <property type="evidence" value="ECO:0007669"/>
    <property type="project" value="UniProtKB-ARBA"/>
</dbReference>
<dbReference type="PANTHER" id="PTHR42643">
    <property type="entry name" value="IONOTROPIC RECEPTOR 20A-RELATED"/>
    <property type="match status" value="1"/>
</dbReference>
<organism evidence="11 12">
    <name type="scientific">Bombyx mori</name>
    <name type="common">Silk moth</name>
    <dbReference type="NCBI Taxonomy" id="7091"/>
    <lineage>
        <taxon>Eukaryota</taxon>
        <taxon>Metazoa</taxon>
        <taxon>Ecdysozoa</taxon>
        <taxon>Arthropoda</taxon>
        <taxon>Hexapoda</taxon>
        <taxon>Insecta</taxon>
        <taxon>Pterygota</taxon>
        <taxon>Neoptera</taxon>
        <taxon>Endopterygota</taxon>
        <taxon>Lepidoptera</taxon>
        <taxon>Glossata</taxon>
        <taxon>Ditrysia</taxon>
        <taxon>Bombycoidea</taxon>
        <taxon>Bombycidae</taxon>
        <taxon>Bombycinae</taxon>
        <taxon>Bombyx</taxon>
    </lineage>
</organism>
<feature type="transmembrane region" description="Helical" evidence="9">
    <location>
        <begin position="435"/>
        <end position="458"/>
    </location>
</feature>
<evidence type="ECO:0000256" key="1">
    <source>
        <dbReference type="ARBA" id="ARBA00004651"/>
    </source>
</evidence>
<dbReference type="SUPFAM" id="SSF53850">
    <property type="entry name" value="Periplasmic binding protein-like II"/>
    <property type="match status" value="1"/>
</dbReference>
<evidence type="ECO:0000313" key="12">
    <source>
        <dbReference type="Proteomes" id="UP000005204"/>
    </source>
</evidence>
<accession>A0A8R2QV44</accession>
<dbReference type="InterPro" id="IPR001320">
    <property type="entry name" value="Iontro_rcpt_C"/>
</dbReference>
<dbReference type="GO" id="GO:0015276">
    <property type="term" value="F:ligand-gated monoatomic ion channel activity"/>
    <property type="evidence" value="ECO:0007669"/>
    <property type="project" value="InterPro"/>
</dbReference>
<evidence type="ECO:0000256" key="9">
    <source>
        <dbReference type="SAM" id="Phobius"/>
    </source>
</evidence>
<evidence type="ECO:0000256" key="7">
    <source>
        <dbReference type="ARBA" id="ARBA00023170"/>
    </source>
</evidence>
<comment type="similarity">
    <text evidence="2">Belongs to the glutamate-gated ion channel (TC 1.A.10.1) family.</text>
</comment>
<dbReference type="PANTHER" id="PTHR42643:SF24">
    <property type="entry name" value="IONOTROPIC RECEPTOR 60A"/>
    <property type="match status" value="1"/>
</dbReference>
<feature type="transmembrane region" description="Helical" evidence="9">
    <location>
        <begin position="478"/>
        <end position="498"/>
    </location>
</feature>
<keyword evidence="4 9" id="KW-0812">Transmembrane</keyword>